<evidence type="ECO:0000313" key="13">
    <source>
        <dbReference type="Proteomes" id="UP000018468"/>
    </source>
</evidence>
<comment type="subcellular location">
    <subcellularLocation>
        <location evidence="1">Nucleus</location>
    </subcellularLocation>
</comment>
<dbReference type="PROSITE" id="PS00028">
    <property type="entry name" value="ZINC_FINGER_C2H2_1"/>
    <property type="match status" value="11"/>
</dbReference>
<dbReference type="FunFam" id="3.30.160.60:FF:002343">
    <property type="entry name" value="Zinc finger protein 33A"/>
    <property type="match status" value="4"/>
</dbReference>
<dbReference type="EMBL" id="AHAT01036340">
    <property type="status" value="NOT_ANNOTATED_CDS"/>
    <property type="molecule type" value="Genomic_DNA"/>
</dbReference>
<accession>W5MIU8</accession>
<keyword evidence="7" id="KW-0238">DNA-binding</keyword>
<feature type="compositionally biased region" description="Basic and acidic residues" evidence="10">
    <location>
        <begin position="116"/>
        <end position="128"/>
    </location>
</feature>
<dbReference type="InterPro" id="IPR036236">
    <property type="entry name" value="Znf_C2H2_sf"/>
</dbReference>
<reference evidence="13" key="1">
    <citation type="submission" date="2011-12" db="EMBL/GenBank/DDBJ databases">
        <title>The Draft Genome of Lepisosteus oculatus.</title>
        <authorList>
            <consortium name="The Broad Institute Genome Assembly &amp; Analysis Group"/>
            <consortium name="Computational R&amp;D Group"/>
            <consortium name="and Sequencing Platform"/>
            <person name="Di Palma F."/>
            <person name="Alfoldi J."/>
            <person name="Johnson J."/>
            <person name="Berlin A."/>
            <person name="Gnerre S."/>
            <person name="Jaffe D."/>
            <person name="MacCallum I."/>
            <person name="Young S."/>
            <person name="Walker B.J."/>
            <person name="Lander E.S."/>
            <person name="Lindblad-Toh K."/>
        </authorList>
    </citation>
    <scope>NUCLEOTIDE SEQUENCE [LARGE SCALE GENOMIC DNA]</scope>
</reference>
<dbReference type="SUPFAM" id="SSF57667">
    <property type="entry name" value="beta-beta-alpha zinc fingers"/>
    <property type="match status" value="6"/>
</dbReference>
<dbReference type="PROSITE" id="PS50157">
    <property type="entry name" value="ZINC_FINGER_C2H2_2"/>
    <property type="match status" value="11"/>
</dbReference>
<evidence type="ECO:0000256" key="6">
    <source>
        <dbReference type="ARBA" id="ARBA00022833"/>
    </source>
</evidence>
<dbReference type="FunFam" id="3.30.160.60:FF:002281">
    <property type="match status" value="2"/>
</dbReference>
<feature type="domain" description="C2H2-type" evidence="11">
    <location>
        <begin position="375"/>
        <end position="402"/>
    </location>
</feature>
<keyword evidence="13" id="KW-1185">Reference proteome</keyword>
<dbReference type="FunFam" id="3.30.160.60:FF:002460">
    <property type="entry name" value="Zgc:174574"/>
    <property type="match status" value="1"/>
</dbReference>
<proteinExistence type="inferred from homology"/>
<feature type="region of interest" description="Disordered" evidence="10">
    <location>
        <begin position="103"/>
        <end position="131"/>
    </location>
</feature>
<dbReference type="Bgee" id="ENSLOCG00000006869">
    <property type="expression patterns" value="Expressed in bone element and 12 other cell types or tissues"/>
</dbReference>
<reference evidence="12" key="2">
    <citation type="submission" date="2025-08" db="UniProtKB">
        <authorList>
            <consortium name="Ensembl"/>
        </authorList>
    </citation>
    <scope>IDENTIFICATION</scope>
</reference>
<feature type="domain" description="C2H2-type" evidence="11">
    <location>
        <begin position="459"/>
        <end position="486"/>
    </location>
</feature>
<feature type="domain" description="C2H2-type" evidence="11">
    <location>
        <begin position="599"/>
        <end position="626"/>
    </location>
</feature>
<dbReference type="FunFam" id="3.30.160.60:FF:001498">
    <property type="entry name" value="Zinc finger protein 404"/>
    <property type="match status" value="1"/>
</dbReference>
<dbReference type="GO" id="GO:0005634">
    <property type="term" value="C:nucleus"/>
    <property type="evidence" value="ECO:0000318"/>
    <property type="project" value="GO_Central"/>
</dbReference>
<keyword evidence="4" id="KW-0677">Repeat</keyword>
<evidence type="ECO:0000256" key="5">
    <source>
        <dbReference type="ARBA" id="ARBA00022771"/>
    </source>
</evidence>
<feature type="domain" description="C2H2-type" evidence="11">
    <location>
        <begin position="431"/>
        <end position="458"/>
    </location>
</feature>
<feature type="domain" description="C2H2-type" evidence="11">
    <location>
        <begin position="403"/>
        <end position="430"/>
    </location>
</feature>
<evidence type="ECO:0000256" key="1">
    <source>
        <dbReference type="ARBA" id="ARBA00004123"/>
    </source>
</evidence>
<keyword evidence="5 9" id="KW-0863">Zinc-finger</keyword>
<dbReference type="EMBL" id="AHAT01036339">
    <property type="status" value="NOT_ANNOTATED_CDS"/>
    <property type="molecule type" value="Genomic_DNA"/>
</dbReference>
<evidence type="ECO:0000256" key="8">
    <source>
        <dbReference type="ARBA" id="ARBA00023242"/>
    </source>
</evidence>
<dbReference type="Pfam" id="PF13912">
    <property type="entry name" value="zf-C2H2_6"/>
    <property type="match status" value="2"/>
</dbReference>
<evidence type="ECO:0000256" key="4">
    <source>
        <dbReference type="ARBA" id="ARBA00022737"/>
    </source>
</evidence>
<keyword evidence="6" id="KW-0862">Zinc</keyword>
<dbReference type="EMBL" id="AHAT01036342">
    <property type="status" value="NOT_ANNOTATED_CDS"/>
    <property type="molecule type" value="Genomic_DNA"/>
</dbReference>
<sequence length="628" mass="71887">MANLLFTLETELHSFMEVLIKSIVNEVSEVFRDRVVKISQCVEDNFGSEMAQLKKENESLKWRLQLWEKESGAGGDQGQTDHVGHTLPCEVTAEIKEEIDMKPELSGSEASALPDAGERAPFEQQHGEEEWDTSLMQETAAEEKEKLSEQHTESRQSVEDLDCVHMMKTEPESETHGLLVSDINIHVFNNVNTFNTGEGFNEPESASDFVHKDEKLNELDAFSPSELEKKPQMIHTAEQHTDGHDGQNTAQDQQTEQDHYWGHLENKNPEQGLKIRKNYSRPCSEGTDKLSLHHREELGYYQSNTPNPHKHLQAGEKQFRCRQCGKSFSRLNRLKTHNFIHTGKKPFCCSQCGKRFCTSSSLKRHQHTHTGERPFGCSQCGKRFSRSSNLKTHQRIHTGEKPFICSQCGEGFRDSGTLRVHQRTHTGEKPFCCHQCGKSFNYLSSLETHHLIHTGDKPFCCSQCGKSFSRSGNLKFHQRIHTGEKPFCCTQCGKNFSRSNALKRHQCIHTGERPFICSQCGEGFKDSKALRVHQRSHTGEKPFSCNQCGKSFNYLSSFKIHQRTHTGEKPFHCSQCGKSFSRSTSLKFHQRIHTGEKPFRCSQCRKSFSQLRYLKRHQHIHIGEKSFC</sequence>
<reference evidence="12" key="3">
    <citation type="submission" date="2025-09" db="UniProtKB">
        <authorList>
            <consortium name="Ensembl"/>
        </authorList>
    </citation>
    <scope>IDENTIFICATION</scope>
</reference>
<evidence type="ECO:0000313" key="12">
    <source>
        <dbReference type="Ensembl" id="ENSLOCP00000008307.1"/>
    </source>
</evidence>
<organism evidence="12 13">
    <name type="scientific">Lepisosteus oculatus</name>
    <name type="common">Spotted gar</name>
    <dbReference type="NCBI Taxonomy" id="7918"/>
    <lineage>
        <taxon>Eukaryota</taxon>
        <taxon>Metazoa</taxon>
        <taxon>Chordata</taxon>
        <taxon>Craniata</taxon>
        <taxon>Vertebrata</taxon>
        <taxon>Euteleostomi</taxon>
        <taxon>Actinopterygii</taxon>
        <taxon>Neopterygii</taxon>
        <taxon>Holostei</taxon>
        <taxon>Semionotiformes</taxon>
        <taxon>Lepisosteidae</taxon>
        <taxon>Lepisosteus</taxon>
    </lineage>
</organism>
<feature type="domain" description="C2H2-type" evidence="11">
    <location>
        <begin position="347"/>
        <end position="374"/>
    </location>
</feature>
<name>W5MIU8_LEPOC</name>
<feature type="region of interest" description="Disordered" evidence="10">
    <location>
        <begin position="234"/>
        <end position="255"/>
    </location>
</feature>
<feature type="domain" description="C2H2-type" evidence="11">
    <location>
        <begin position="515"/>
        <end position="542"/>
    </location>
</feature>
<dbReference type="FunFam" id="3.30.160.60:FF:002005">
    <property type="entry name" value="Zinc finger protein 200"/>
    <property type="match status" value="1"/>
</dbReference>
<feature type="domain" description="C2H2-type" evidence="11">
    <location>
        <begin position="319"/>
        <end position="346"/>
    </location>
</feature>
<dbReference type="GO" id="GO:0006357">
    <property type="term" value="P:regulation of transcription by RNA polymerase II"/>
    <property type="evidence" value="ECO:0000318"/>
    <property type="project" value="GO_Central"/>
</dbReference>
<dbReference type="InterPro" id="IPR013087">
    <property type="entry name" value="Znf_C2H2_type"/>
</dbReference>
<keyword evidence="3" id="KW-0479">Metal-binding</keyword>
<dbReference type="GO" id="GO:0000981">
    <property type="term" value="F:DNA-binding transcription factor activity, RNA polymerase II-specific"/>
    <property type="evidence" value="ECO:0000318"/>
    <property type="project" value="GO_Central"/>
</dbReference>
<dbReference type="Gene3D" id="3.30.160.60">
    <property type="entry name" value="Classic Zinc Finger"/>
    <property type="match status" value="11"/>
</dbReference>
<feature type="domain" description="C2H2-type" evidence="11">
    <location>
        <begin position="543"/>
        <end position="570"/>
    </location>
</feature>
<feature type="compositionally biased region" description="Basic and acidic residues" evidence="10">
    <location>
        <begin position="234"/>
        <end position="245"/>
    </location>
</feature>
<dbReference type="Proteomes" id="UP000018468">
    <property type="component" value="Linkage group LG22"/>
</dbReference>
<dbReference type="SMART" id="SM00355">
    <property type="entry name" value="ZnF_C2H2"/>
    <property type="match status" value="11"/>
</dbReference>
<feature type="domain" description="C2H2-type" evidence="11">
    <location>
        <begin position="487"/>
        <end position="514"/>
    </location>
</feature>
<dbReference type="GO" id="GO:0008270">
    <property type="term" value="F:zinc ion binding"/>
    <property type="evidence" value="ECO:0007669"/>
    <property type="project" value="UniProtKB-KW"/>
</dbReference>
<evidence type="ECO:0000256" key="7">
    <source>
        <dbReference type="ARBA" id="ARBA00023125"/>
    </source>
</evidence>
<dbReference type="STRING" id="7918.ENSLOCP00000008307"/>
<evidence type="ECO:0000256" key="9">
    <source>
        <dbReference type="PROSITE-ProRule" id="PRU00042"/>
    </source>
</evidence>
<evidence type="ECO:0000256" key="3">
    <source>
        <dbReference type="ARBA" id="ARBA00022723"/>
    </source>
</evidence>
<dbReference type="EMBL" id="AHAT01036341">
    <property type="status" value="NOT_ANNOTATED_CDS"/>
    <property type="molecule type" value="Genomic_DNA"/>
</dbReference>
<evidence type="ECO:0000256" key="10">
    <source>
        <dbReference type="SAM" id="MobiDB-lite"/>
    </source>
</evidence>
<dbReference type="Pfam" id="PF00096">
    <property type="entry name" value="zf-C2H2"/>
    <property type="match status" value="9"/>
</dbReference>
<dbReference type="InParanoid" id="W5MIU8"/>
<dbReference type="FunFam" id="3.30.160.60:FF:001155">
    <property type="entry name" value="Zinc finger 30C"/>
    <property type="match status" value="1"/>
</dbReference>
<evidence type="ECO:0000256" key="2">
    <source>
        <dbReference type="ARBA" id="ARBA00006991"/>
    </source>
</evidence>
<dbReference type="EMBL" id="AHAT01036338">
    <property type="status" value="NOT_ANNOTATED_CDS"/>
    <property type="molecule type" value="Genomic_DNA"/>
</dbReference>
<dbReference type="AlphaFoldDB" id="W5MIU8"/>
<dbReference type="PANTHER" id="PTHR24409">
    <property type="entry name" value="ZINC FINGER PROTEIN 142"/>
    <property type="match status" value="1"/>
</dbReference>
<dbReference type="Ensembl" id="ENSLOCT00000008317.1">
    <property type="protein sequence ID" value="ENSLOCP00000008307.1"/>
    <property type="gene ID" value="ENSLOCG00000006869.1"/>
</dbReference>
<protein>
    <recommendedName>
        <fullName evidence="11">C2H2-type domain-containing protein</fullName>
    </recommendedName>
</protein>
<dbReference type="GeneTree" id="ENSGT01150000286936"/>
<feature type="domain" description="C2H2-type" evidence="11">
    <location>
        <begin position="571"/>
        <end position="598"/>
    </location>
</feature>
<dbReference type="HOGENOM" id="CLU_002678_16_3_1"/>
<dbReference type="PANTHER" id="PTHR24409:SF331">
    <property type="entry name" value="ZINC FINGER PROTEIN 322A"/>
    <property type="match status" value="1"/>
</dbReference>
<dbReference type="eggNOG" id="KOG1721">
    <property type="taxonomic scope" value="Eukaryota"/>
</dbReference>
<dbReference type="FunFam" id="3.30.160.60:FF:001954">
    <property type="entry name" value="Zinc finger protein 787"/>
    <property type="match status" value="1"/>
</dbReference>
<evidence type="ECO:0000259" key="11">
    <source>
        <dbReference type="PROSITE" id="PS50157"/>
    </source>
</evidence>
<dbReference type="GO" id="GO:0000978">
    <property type="term" value="F:RNA polymerase II cis-regulatory region sequence-specific DNA binding"/>
    <property type="evidence" value="ECO:0000318"/>
    <property type="project" value="GO_Central"/>
</dbReference>
<keyword evidence="8" id="KW-0539">Nucleus</keyword>
<dbReference type="OMA" id="KPWIHIN"/>
<comment type="similarity">
    <text evidence="2">Belongs to the krueppel C2H2-type zinc-finger protein family.</text>
</comment>